<protein>
    <recommendedName>
        <fullName evidence="3">Protein YOP1</fullName>
    </recommendedName>
</protein>
<name>A0A0C9ZIW0_9AGAM</name>
<sequence length="145" mass="16778">MPLVVPALRLFIVFLNIYETFKTLKFPPLKRSGQPSARALSQRKRDLKGCLAIWVVWCCYAAYERTFDRVFGFLVPFHSEMKSVLLLFLIVTRAKGAEPLYLHVIRPFIKPYSIIVDPTLEIVHDVGDFLFALLQVPMGYVRSTW</sequence>
<dbReference type="InterPro" id="IPR004345">
    <property type="entry name" value="TB2_DP1_HVA22"/>
</dbReference>
<evidence type="ECO:0000313" key="2">
    <source>
        <dbReference type="Proteomes" id="UP000054018"/>
    </source>
</evidence>
<organism evidence="1 2">
    <name type="scientific">Pisolithus microcarpus 441</name>
    <dbReference type="NCBI Taxonomy" id="765257"/>
    <lineage>
        <taxon>Eukaryota</taxon>
        <taxon>Fungi</taxon>
        <taxon>Dikarya</taxon>
        <taxon>Basidiomycota</taxon>
        <taxon>Agaricomycotina</taxon>
        <taxon>Agaricomycetes</taxon>
        <taxon>Agaricomycetidae</taxon>
        <taxon>Boletales</taxon>
        <taxon>Sclerodermatineae</taxon>
        <taxon>Pisolithaceae</taxon>
        <taxon>Pisolithus</taxon>
    </lineage>
</organism>
<dbReference type="AlphaFoldDB" id="A0A0C9ZIW0"/>
<proteinExistence type="predicted"/>
<dbReference type="STRING" id="765257.A0A0C9ZIW0"/>
<evidence type="ECO:0000313" key="1">
    <source>
        <dbReference type="EMBL" id="KIK29206.1"/>
    </source>
</evidence>
<dbReference type="Proteomes" id="UP000054018">
    <property type="component" value="Unassembled WGS sequence"/>
</dbReference>
<reference evidence="1 2" key="1">
    <citation type="submission" date="2014-04" db="EMBL/GenBank/DDBJ databases">
        <authorList>
            <consortium name="DOE Joint Genome Institute"/>
            <person name="Kuo A."/>
            <person name="Kohler A."/>
            <person name="Costa M.D."/>
            <person name="Nagy L.G."/>
            <person name="Floudas D."/>
            <person name="Copeland A."/>
            <person name="Barry K.W."/>
            <person name="Cichocki N."/>
            <person name="Veneault-Fourrey C."/>
            <person name="LaButti K."/>
            <person name="Lindquist E.A."/>
            <person name="Lipzen A."/>
            <person name="Lundell T."/>
            <person name="Morin E."/>
            <person name="Murat C."/>
            <person name="Sun H."/>
            <person name="Tunlid A."/>
            <person name="Henrissat B."/>
            <person name="Grigoriev I.V."/>
            <person name="Hibbett D.S."/>
            <person name="Martin F."/>
            <person name="Nordberg H.P."/>
            <person name="Cantor M.N."/>
            <person name="Hua S.X."/>
        </authorList>
    </citation>
    <scope>NUCLEOTIDE SEQUENCE [LARGE SCALE GENOMIC DNA]</scope>
    <source>
        <strain evidence="1 2">441</strain>
    </source>
</reference>
<gene>
    <name evidence="1" type="ORF">PISMIDRAFT_52430</name>
</gene>
<dbReference type="EMBL" id="KN833690">
    <property type="protein sequence ID" value="KIK29206.1"/>
    <property type="molecule type" value="Genomic_DNA"/>
</dbReference>
<keyword evidence="2" id="KW-1185">Reference proteome</keyword>
<dbReference type="HOGENOM" id="CLU_107208_0_0_1"/>
<accession>A0A0C9ZIW0</accession>
<reference evidence="2" key="2">
    <citation type="submission" date="2015-01" db="EMBL/GenBank/DDBJ databases">
        <title>Evolutionary Origins and Diversification of the Mycorrhizal Mutualists.</title>
        <authorList>
            <consortium name="DOE Joint Genome Institute"/>
            <consortium name="Mycorrhizal Genomics Consortium"/>
            <person name="Kohler A."/>
            <person name="Kuo A."/>
            <person name="Nagy L.G."/>
            <person name="Floudas D."/>
            <person name="Copeland A."/>
            <person name="Barry K.W."/>
            <person name="Cichocki N."/>
            <person name="Veneault-Fourrey C."/>
            <person name="LaButti K."/>
            <person name="Lindquist E.A."/>
            <person name="Lipzen A."/>
            <person name="Lundell T."/>
            <person name="Morin E."/>
            <person name="Murat C."/>
            <person name="Riley R."/>
            <person name="Ohm R."/>
            <person name="Sun H."/>
            <person name="Tunlid A."/>
            <person name="Henrissat B."/>
            <person name="Grigoriev I.V."/>
            <person name="Hibbett D.S."/>
            <person name="Martin F."/>
        </authorList>
    </citation>
    <scope>NUCLEOTIDE SEQUENCE [LARGE SCALE GENOMIC DNA]</scope>
    <source>
        <strain evidence="2">441</strain>
    </source>
</reference>
<evidence type="ECO:0008006" key="3">
    <source>
        <dbReference type="Google" id="ProtNLM"/>
    </source>
</evidence>
<feature type="non-terminal residue" evidence="1">
    <location>
        <position position="145"/>
    </location>
</feature>
<dbReference type="Pfam" id="PF03134">
    <property type="entry name" value="TB2_DP1_HVA22"/>
    <property type="match status" value="1"/>
</dbReference>
<dbReference type="OrthoDB" id="434647at2759"/>